<organism evidence="6">
    <name type="scientific">uncultured marine group II/III euryarchaeote KM3_100_H05</name>
    <dbReference type="NCBI Taxonomy" id="1457842"/>
    <lineage>
        <taxon>Archaea</taxon>
        <taxon>Methanobacteriati</taxon>
        <taxon>Methanobacteriota</taxon>
        <taxon>environmental samples</taxon>
    </lineage>
</organism>
<dbReference type="InterPro" id="IPR014710">
    <property type="entry name" value="RmlC-like_jellyroll"/>
</dbReference>
<comment type="similarity">
    <text evidence="1">Belongs to the cysteine dioxygenase family.</text>
</comment>
<dbReference type="EMBL" id="KF900547">
    <property type="protein sequence ID" value="AIE98877.1"/>
    <property type="molecule type" value="Genomic_DNA"/>
</dbReference>
<dbReference type="GO" id="GO:0016702">
    <property type="term" value="F:oxidoreductase activity, acting on single donors with incorporation of molecular oxygen, incorporation of two atoms of oxygen"/>
    <property type="evidence" value="ECO:0007669"/>
    <property type="project" value="InterPro"/>
</dbReference>
<sequence>MRRSPPRPSMVTQVALEPEVRNELLSECSGLSDLVEWLDSIDRRPGLDELDMHLRSTEVNLAALKRCIGSADDGYQRNVVKNSEFYELVAICWTPGQETPIHDHVGSDCAFLIVDGVSTETIYETNEEGLAYPINVRHYQPGEVCAAEEPDIHRVSNDTDSELVNLHIYTPPLHAYNIYTPAE</sequence>
<protein>
    <submittedName>
        <fullName evidence="6">Cysteine dioxygenase CDO1</fullName>
    </submittedName>
</protein>
<dbReference type="AlphaFoldDB" id="A0A075GB39"/>
<evidence type="ECO:0000256" key="2">
    <source>
        <dbReference type="ARBA" id="ARBA00022723"/>
    </source>
</evidence>
<dbReference type="CDD" id="cd10548">
    <property type="entry name" value="cupin_CDO"/>
    <property type="match status" value="1"/>
</dbReference>
<keyword evidence="2" id="KW-0479">Metal-binding</keyword>
<evidence type="ECO:0000256" key="4">
    <source>
        <dbReference type="ARBA" id="ARBA00023002"/>
    </source>
</evidence>
<dbReference type="GO" id="GO:0008198">
    <property type="term" value="F:ferrous iron binding"/>
    <property type="evidence" value="ECO:0007669"/>
    <property type="project" value="TreeGrafter"/>
</dbReference>
<accession>A0A075GB39</accession>
<evidence type="ECO:0000313" key="6">
    <source>
        <dbReference type="EMBL" id="AIE98877.1"/>
    </source>
</evidence>
<name>A0A075GB39_9EURY</name>
<dbReference type="PANTHER" id="PTHR12918:SF1">
    <property type="entry name" value="CYSTEINE DIOXYGENASE TYPE 1"/>
    <property type="match status" value="1"/>
</dbReference>
<dbReference type="InterPro" id="IPR011051">
    <property type="entry name" value="RmlC_Cupin_sf"/>
</dbReference>
<evidence type="ECO:0000256" key="3">
    <source>
        <dbReference type="ARBA" id="ARBA00022964"/>
    </source>
</evidence>
<keyword evidence="4" id="KW-0560">Oxidoreductase</keyword>
<keyword evidence="3 6" id="KW-0223">Dioxygenase</keyword>
<proteinExistence type="inferred from homology"/>
<reference evidence="6" key="1">
    <citation type="journal article" date="2014" name="Genome Biol. Evol.">
        <title>Pangenome evidence for extensive interdomain horizontal transfer affecting lineage core and shell genes in uncultured planktonic thaumarchaeota and euryarchaeota.</title>
        <authorList>
            <person name="Deschamps P."/>
            <person name="Zivanovic Y."/>
            <person name="Moreira D."/>
            <person name="Rodriguez-Valera F."/>
            <person name="Lopez-Garcia P."/>
        </authorList>
    </citation>
    <scope>NUCLEOTIDE SEQUENCE</scope>
</reference>
<dbReference type="PANTHER" id="PTHR12918">
    <property type="entry name" value="CYSTEINE DIOXYGENASE"/>
    <property type="match status" value="1"/>
</dbReference>
<dbReference type="Gene3D" id="2.60.120.10">
    <property type="entry name" value="Jelly Rolls"/>
    <property type="match status" value="1"/>
</dbReference>
<keyword evidence="5" id="KW-0408">Iron</keyword>
<dbReference type="InterPro" id="IPR010300">
    <property type="entry name" value="CDO_1"/>
</dbReference>
<evidence type="ECO:0000256" key="5">
    <source>
        <dbReference type="ARBA" id="ARBA00023004"/>
    </source>
</evidence>
<dbReference type="Pfam" id="PF05995">
    <property type="entry name" value="CDO_I"/>
    <property type="match status" value="1"/>
</dbReference>
<evidence type="ECO:0000256" key="1">
    <source>
        <dbReference type="ARBA" id="ARBA00006622"/>
    </source>
</evidence>
<dbReference type="SUPFAM" id="SSF51182">
    <property type="entry name" value="RmlC-like cupins"/>
    <property type="match status" value="1"/>
</dbReference>